<sequence length="955" mass="104314">MMKKGKGKNSGLLPNSFKIISSCLKTVSANASNVASSVRSAGASVAASISAAEYDKDQVTWAGFGILELDQHVIIHVLLLGYQNGFQVFDVEDASNFNELVSKRGGPVSFLQMQPLPVRSGDHEGFRNSHPLLLVVAGDDTNGIGLGHSFPQNGSSARDGKSDSKAGDSLNYPTTVRFYSLRSHSYVYVLRFRSSVCMIRCSSRVVAVGLANQIYCFDALTLENKFSVLTYPVPQPVRQGTTRVNVGYGPMAVGPRWLAYASKSSMSMKTGRLSPQNFTSSPSLSPSSSSGGSSFMARYAMESSKQLATGLINLGDMGYKTLSKYCQDMLPDGSTSPASPNSIWKVGGVSGSDAENAGMVAVKDLVSGAVISQFKAHTSPISALCFDPSGTLLVTASVCGNNINVFQIMPSRSQSALGDLSYEWESSHVHLYKLHRGITSAIVQDICFSQHSQWVAIISSKGTCHIFVLNPSGSDAMFQPCEGEEPARLPASSLPWWFTQSLSNNQQSLPPPPAVTLSVVSRIKYSSFGWLNTVSNAATTAGGKVFVPSGAVAAVFHKSITHDLQQNSRTNSLEHILVYTPSGHVVQHELLPSVCTESPENGSRVQRTSHVQVQEDDLRVKVEPIQWWDVCRRSDWLETEERLPKNIAENQYNLETMSNNLTNHDDACLSVNINSHFGEDNYMKSCSENPPERSHCYLSNFEVKVTSGMLPVWQNSKISFHVMDSPRDSSPTGGEFEIEKVPAHELEIKQKKLLPVFDHFHSTKATLEDRFSMKCYHISASGSHQVNGKICQDIINCHSKPGSVESAGSSEEGSSKPSENLHDSDHMTSSFKSSLPTVNGIYKEIEKNNTNGWIEKSVTAKHRTLGETQITNGFTTPPIRTDITVNEEMLATGKPPMGFGFSLREEHCKAIADPEEEHLKKKLDEVTNGHHLIVNNNTDKLQEDEVVYGMNSLCR</sequence>
<dbReference type="Pfam" id="PF21034">
    <property type="entry name" value="BCAS3_WD40"/>
    <property type="match status" value="1"/>
</dbReference>
<reference evidence="6" key="2">
    <citation type="submission" date="2025-08" db="UniProtKB">
        <authorList>
            <consortium name="RefSeq"/>
        </authorList>
    </citation>
    <scope>IDENTIFICATION</scope>
    <source>
        <tissue evidence="6">Leaf</tissue>
    </source>
</reference>
<evidence type="ECO:0000256" key="1">
    <source>
        <dbReference type="ARBA" id="ARBA00004329"/>
    </source>
</evidence>
<accession>A0ABM0VJX7</accession>
<dbReference type="Proteomes" id="UP000694864">
    <property type="component" value="Chromosome 14"/>
</dbReference>
<dbReference type="RefSeq" id="XP_010457347.1">
    <property type="nucleotide sequence ID" value="XM_010459045.2"/>
</dbReference>
<evidence type="ECO:0000259" key="4">
    <source>
        <dbReference type="Pfam" id="PF21034"/>
    </source>
</evidence>
<feature type="compositionally biased region" description="Low complexity" evidence="2">
    <location>
        <begin position="802"/>
        <end position="818"/>
    </location>
</feature>
<organism evidence="5 6">
    <name type="scientific">Camelina sativa</name>
    <name type="common">False flax</name>
    <name type="synonym">Myagrum sativum</name>
    <dbReference type="NCBI Taxonomy" id="90675"/>
    <lineage>
        <taxon>Eukaryota</taxon>
        <taxon>Viridiplantae</taxon>
        <taxon>Streptophyta</taxon>
        <taxon>Embryophyta</taxon>
        <taxon>Tracheophyta</taxon>
        <taxon>Spermatophyta</taxon>
        <taxon>Magnoliopsida</taxon>
        <taxon>eudicotyledons</taxon>
        <taxon>Gunneridae</taxon>
        <taxon>Pentapetalae</taxon>
        <taxon>rosids</taxon>
        <taxon>malvids</taxon>
        <taxon>Brassicales</taxon>
        <taxon>Brassicaceae</taxon>
        <taxon>Camelineae</taxon>
        <taxon>Camelina</taxon>
    </lineage>
</organism>
<feature type="domain" description="BCAS3 WD40" evidence="4">
    <location>
        <begin position="77"/>
        <end position="476"/>
    </location>
</feature>
<proteinExistence type="predicted"/>
<keyword evidence="5" id="KW-1185">Reference proteome</keyword>
<evidence type="ECO:0000313" key="5">
    <source>
        <dbReference type="Proteomes" id="UP000694864"/>
    </source>
</evidence>
<dbReference type="PANTHER" id="PTHR13268">
    <property type="entry name" value="BREAST CARCINOMA AMPLIFIED SEQUENCE 3"/>
    <property type="match status" value="1"/>
</dbReference>
<dbReference type="InterPro" id="IPR022175">
    <property type="entry name" value="BCAS3_dom"/>
</dbReference>
<dbReference type="SMART" id="SM00320">
    <property type="entry name" value="WD40"/>
    <property type="match status" value="3"/>
</dbReference>
<dbReference type="SUPFAM" id="SSF50978">
    <property type="entry name" value="WD40 repeat-like"/>
    <property type="match status" value="1"/>
</dbReference>
<feature type="domain" description="BCAS3" evidence="3">
    <location>
        <begin position="611"/>
        <end position="758"/>
    </location>
</feature>
<comment type="subcellular location">
    <subcellularLocation>
        <location evidence="1">Preautophagosomal structure</location>
    </subcellularLocation>
</comment>
<evidence type="ECO:0000313" key="6">
    <source>
        <dbReference type="RefSeq" id="XP_010457347.1"/>
    </source>
</evidence>
<gene>
    <name evidence="6" type="primary">LOC104738834</name>
</gene>
<evidence type="ECO:0000259" key="3">
    <source>
        <dbReference type="Pfam" id="PF12490"/>
    </source>
</evidence>
<dbReference type="Gene3D" id="2.130.10.10">
    <property type="entry name" value="YVTN repeat-like/Quinoprotein amine dehydrogenase"/>
    <property type="match status" value="1"/>
</dbReference>
<dbReference type="InterPro" id="IPR048382">
    <property type="entry name" value="BCAS3_WD40"/>
</dbReference>
<dbReference type="PANTHER" id="PTHR13268:SF0">
    <property type="entry name" value="BCAS3 MICROTUBULE ASSOCIATED CELL MIGRATION FACTOR"/>
    <property type="match status" value="1"/>
</dbReference>
<dbReference type="InterPro" id="IPR045142">
    <property type="entry name" value="BCAS3-like"/>
</dbReference>
<protein>
    <submittedName>
        <fullName evidence="6">Autophagy-related protein 18g-like</fullName>
    </submittedName>
</protein>
<feature type="region of interest" description="Disordered" evidence="2">
    <location>
        <begin position="147"/>
        <end position="168"/>
    </location>
</feature>
<dbReference type="InterPro" id="IPR001680">
    <property type="entry name" value="WD40_rpt"/>
</dbReference>
<dbReference type="InterPro" id="IPR036322">
    <property type="entry name" value="WD40_repeat_dom_sf"/>
</dbReference>
<reference evidence="5" key="1">
    <citation type="journal article" date="2014" name="Nat. Commun.">
        <title>The emerging biofuel crop Camelina sativa retains a highly undifferentiated hexaploid genome structure.</title>
        <authorList>
            <person name="Kagale S."/>
            <person name="Koh C."/>
            <person name="Nixon J."/>
            <person name="Bollina V."/>
            <person name="Clarke W.E."/>
            <person name="Tuteja R."/>
            <person name="Spillane C."/>
            <person name="Robinson S.J."/>
            <person name="Links M.G."/>
            <person name="Clarke C."/>
            <person name="Higgins E.E."/>
            <person name="Huebert T."/>
            <person name="Sharpe A.G."/>
            <person name="Parkin I.A."/>
        </authorList>
    </citation>
    <scope>NUCLEOTIDE SEQUENCE [LARGE SCALE GENOMIC DNA]</scope>
    <source>
        <strain evidence="5">cv. DH55</strain>
    </source>
</reference>
<dbReference type="InterPro" id="IPR015943">
    <property type="entry name" value="WD40/YVTN_repeat-like_dom_sf"/>
</dbReference>
<dbReference type="GeneID" id="104738834"/>
<evidence type="ECO:0000256" key="2">
    <source>
        <dbReference type="SAM" id="MobiDB-lite"/>
    </source>
</evidence>
<name>A0ABM0VJX7_CAMSA</name>
<dbReference type="Pfam" id="PF12490">
    <property type="entry name" value="BCAS3"/>
    <property type="match status" value="1"/>
</dbReference>
<feature type="region of interest" description="Disordered" evidence="2">
    <location>
        <begin position="801"/>
        <end position="832"/>
    </location>
</feature>